<name>A0ABN8QWB8_9CNID</name>
<reference evidence="2 3" key="1">
    <citation type="submission" date="2022-05" db="EMBL/GenBank/DDBJ databases">
        <authorList>
            <consortium name="Genoscope - CEA"/>
            <person name="William W."/>
        </authorList>
    </citation>
    <scope>NUCLEOTIDE SEQUENCE [LARGE SCALE GENOMIC DNA]</scope>
</reference>
<proteinExistence type="predicted"/>
<dbReference type="Proteomes" id="UP001159427">
    <property type="component" value="Unassembled WGS sequence"/>
</dbReference>
<sequence length="379" mass="42543">MKKMRKYSGATGLKAVPSIPTTFVPRGSPHFVAALSGRGQEYLLRKTSVYKNAPSTNQLKKHSTVCRPNLPIIQVTMEEKEGKDAWNVQRKVSSSFAATRVELGSLEISERCNTASQANEKQRKTSVKERIVVGETPLGKDVVFRRKISNTATPKITKAEEKERLLMKYTPLNNETMNVGQYNKKQIKKLYFSRYNISMEVRKTAELLPSLSKESKTRGTILSDWIARGRTQSLNFDSGKAEARKKAFRGDPSADANSRDRAQSLNFEIRRCESSAGSTKIRQPKDRKKGLHDITRELRKQNSPHNTAETKESAIKPSGLPSTLLVPFSQSAIVVNTFEGKHSPVRDNLDIKPSRKESQDRNAFLTFPSLRGTSWTGDL</sequence>
<evidence type="ECO:0000313" key="2">
    <source>
        <dbReference type="EMBL" id="CAH3171302.1"/>
    </source>
</evidence>
<feature type="compositionally biased region" description="Basic and acidic residues" evidence="1">
    <location>
        <begin position="239"/>
        <end position="249"/>
    </location>
</feature>
<dbReference type="EMBL" id="CALNXI010001522">
    <property type="protein sequence ID" value="CAH3171302.1"/>
    <property type="molecule type" value="Genomic_DNA"/>
</dbReference>
<comment type="caution">
    <text evidence="2">The sequence shown here is derived from an EMBL/GenBank/DDBJ whole genome shotgun (WGS) entry which is preliminary data.</text>
</comment>
<organism evidence="2 3">
    <name type="scientific">Porites evermanni</name>
    <dbReference type="NCBI Taxonomy" id="104178"/>
    <lineage>
        <taxon>Eukaryota</taxon>
        <taxon>Metazoa</taxon>
        <taxon>Cnidaria</taxon>
        <taxon>Anthozoa</taxon>
        <taxon>Hexacorallia</taxon>
        <taxon>Scleractinia</taxon>
        <taxon>Fungiina</taxon>
        <taxon>Poritidae</taxon>
        <taxon>Porites</taxon>
    </lineage>
</organism>
<gene>
    <name evidence="2" type="ORF">PEVE_00007805</name>
</gene>
<keyword evidence="3" id="KW-1185">Reference proteome</keyword>
<feature type="region of interest" description="Disordered" evidence="1">
    <location>
        <begin position="300"/>
        <end position="321"/>
    </location>
</feature>
<protein>
    <submittedName>
        <fullName evidence="2">Uncharacterized protein</fullName>
    </submittedName>
</protein>
<accession>A0ABN8QWB8</accession>
<feature type="region of interest" description="Disordered" evidence="1">
    <location>
        <begin position="239"/>
        <end position="261"/>
    </location>
</feature>
<evidence type="ECO:0000256" key="1">
    <source>
        <dbReference type="SAM" id="MobiDB-lite"/>
    </source>
</evidence>
<evidence type="ECO:0000313" key="3">
    <source>
        <dbReference type="Proteomes" id="UP001159427"/>
    </source>
</evidence>
<feature type="region of interest" description="Disordered" evidence="1">
    <location>
        <begin position="273"/>
        <end position="292"/>
    </location>
</feature>